<feature type="transmembrane region" description="Helical" evidence="2">
    <location>
        <begin position="301"/>
        <end position="321"/>
    </location>
</feature>
<feature type="transmembrane region" description="Helical" evidence="2">
    <location>
        <begin position="368"/>
        <end position="386"/>
    </location>
</feature>
<evidence type="ECO:0000256" key="2">
    <source>
        <dbReference type="SAM" id="Phobius"/>
    </source>
</evidence>
<feature type="domain" description="J" evidence="3">
    <location>
        <begin position="2"/>
        <end position="68"/>
    </location>
</feature>
<keyword evidence="2" id="KW-1133">Transmembrane helix</keyword>
<feature type="transmembrane region" description="Helical" evidence="2">
    <location>
        <begin position="333"/>
        <end position="352"/>
    </location>
</feature>
<accession>A0A423Y4C9</accession>
<proteinExistence type="predicted"/>
<dbReference type="AlphaFoldDB" id="A0A423Y4C9"/>
<dbReference type="InterPro" id="IPR001623">
    <property type="entry name" value="DnaJ_domain"/>
</dbReference>
<dbReference type="SUPFAM" id="SSF46565">
    <property type="entry name" value="Chaperone J-domain"/>
    <property type="match status" value="1"/>
</dbReference>
<dbReference type="CDD" id="cd06257">
    <property type="entry name" value="DnaJ"/>
    <property type="match status" value="1"/>
</dbReference>
<keyword evidence="2" id="KW-0472">Membrane</keyword>
<reference evidence="4 5" key="1">
    <citation type="journal article" date="2018" name="Front. Microbiol.">
        <title>An Investigation of an Acute Gastroenteritis Outbreak: Cronobacter sakazakii, a Potential Cause of Food-Borne Illness.</title>
        <authorList>
            <person name="Yong W."/>
            <person name="Guo B."/>
            <person name="Shi X."/>
            <person name="Cheng T."/>
            <person name="Chen M."/>
            <person name="Jiang X."/>
            <person name="Ye Y."/>
            <person name="Wang J."/>
            <person name="Xie G."/>
            <person name="Ding J."/>
        </authorList>
    </citation>
    <scope>NUCLEOTIDE SEQUENCE [LARGE SCALE GENOMIC DNA]</scope>
    <source>
        <strain evidence="4 5">S1</strain>
    </source>
</reference>
<gene>
    <name evidence="4" type="ORF">C3E80_00840</name>
</gene>
<dbReference type="RefSeq" id="WP_123947683.1">
    <property type="nucleotide sequence ID" value="NZ_PQJL01000001.1"/>
</dbReference>
<name>A0A423Y4C9_9ENTR</name>
<organism evidence="4 5">
    <name type="scientific">Cronobacter malonaticus</name>
    <dbReference type="NCBI Taxonomy" id="413503"/>
    <lineage>
        <taxon>Bacteria</taxon>
        <taxon>Pseudomonadati</taxon>
        <taxon>Pseudomonadota</taxon>
        <taxon>Gammaproteobacteria</taxon>
        <taxon>Enterobacterales</taxon>
        <taxon>Enterobacteriaceae</taxon>
        <taxon>Cronobacter</taxon>
    </lineage>
</organism>
<dbReference type="InterPro" id="IPR036869">
    <property type="entry name" value="J_dom_sf"/>
</dbReference>
<evidence type="ECO:0000313" key="4">
    <source>
        <dbReference type="EMBL" id="ROW64754.1"/>
    </source>
</evidence>
<dbReference type="Gene3D" id="1.10.287.110">
    <property type="entry name" value="DnaJ domain"/>
    <property type="match status" value="1"/>
</dbReference>
<feature type="transmembrane region" description="Helical" evidence="2">
    <location>
        <begin position="273"/>
        <end position="295"/>
    </location>
</feature>
<dbReference type="Proteomes" id="UP000285793">
    <property type="component" value="Unassembled WGS sequence"/>
</dbReference>
<sequence>MDAWTLLGLEPTKDKGALRRAWAKIVKQHRPDQDPQKYQQLREAYEAAQRYQAYDDEEEGEEADDESVITYRFTPQTSLTAQDEPLPQAETVTLADWDAQTLNEQAQALATTIVADEMAGCGQLETFLATGLPDALAARRYFSERLADALSQEQWLTRGMLEHVGRIMGWELDHYRSTALPDVLIWALEARIATTEEEYRMVVERGQHQANWLSKARWRLISEPQAPLPWWGRFWPGFLDEARQRTRAMCSEHPGLWQRLNPVMVEILSAPGWALPLYTFMAVLFWGSVLGFLAIDPQVTAVDVGIVGAIVVVFLFGIPSLWNRYPEGSRQRIGIRVGYVLLSVALLALPVGELARYTVGFYHKNHEITPLLYVVVIIGAVLVACLRPRMRVWWRWPIDIISGPLGFPVNLISQLPWIINLLLIPFGSKVYSAIISNMITLLRLGL</sequence>
<evidence type="ECO:0000259" key="3">
    <source>
        <dbReference type="PROSITE" id="PS50076"/>
    </source>
</evidence>
<evidence type="ECO:0000313" key="5">
    <source>
        <dbReference type="Proteomes" id="UP000285793"/>
    </source>
</evidence>
<evidence type="ECO:0000256" key="1">
    <source>
        <dbReference type="ARBA" id="ARBA00023186"/>
    </source>
</evidence>
<dbReference type="PROSITE" id="PS50076">
    <property type="entry name" value="DNAJ_2"/>
    <property type="match status" value="1"/>
</dbReference>
<comment type="caution">
    <text evidence="4">The sequence shown here is derived from an EMBL/GenBank/DDBJ whole genome shotgun (WGS) entry which is preliminary data.</text>
</comment>
<keyword evidence="2" id="KW-0812">Transmembrane</keyword>
<dbReference type="EMBL" id="PQJL01000001">
    <property type="protein sequence ID" value="ROW64754.1"/>
    <property type="molecule type" value="Genomic_DNA"/>
</dbReference>
<keyword evidence="1" id="KW-0143">Chaperone</keyword>
<protein>
    <submittedName>
        <fullName evidence="4">J domain-containing protein</fullName>
    </submittedName>
</protein>